<dbReference type="EMBL" id="JAWWNJ010000152">
    <property type="protein sequence ID" value="KAK6981280.1"/>
    <property type="molecule type" value="Genomic_DNA"/>
</dbReference>
<feature type="region of interest" description="Disordered" evidence="1">
    <location>
        <begin position="1"/>
        <end position="20"/>
    </location>
</feature>
<sequence length="168" mass="17856">MVNSLLPSPQINPAARSSSGMPNFNQAAFYNFPPSNFPPSNFAPSFVDNTAAHHPVLHQAADSSNAEPSTIARGRDFKPALKVGGARQKDRKRKKRQRSVDSDDDSDAPPGLVLLVVGIPGPVVARLCAVAAGLVPDLLAHAQRLLPSVVSPRPVPLQLVPSRPGRRP</sequence>
<feature type="region of interest" description="Disordered" evidence="1">
    <location>
        <begin position="58"/>
        <end position="107"/>
    </location>
</feature>
<proteinExistence type="predicted"/>
<keyword evidence="3" id="KW-1185">Reference proteome</keyword>
<protein>
    <submittedName>
        <fullName evidence="2">Uncharacterized protein</fullName>
    </submittedName>
</protein>
<name>A0AAV9ZG00_9AGAR</name>
<dbReference type="AlphaFoldDB" id="A0AAV9ZG00"/>
<gene>
    <name evidence="2" type="ORF">R3P38DRAFT_3234563</name>
</gene>
<evidence type="ECO:0000313" key="2">
    <source>
        <dbReference type="EMBL" id="KAK6981280.1"/>
    </source>
</evidence>
<accession>A0AAV9ZG00</accession>
<evidence type="ECO:0000313" key="3">
    <source>
        <dbReference type="Proteomes" id="UP001362999"/>
    </source>
</evidence>
<reference evidence="2 3" key="1">
    <citation type="journal article" date="2024" name="J Genomics">
        <title>Draft genome sequencing and assembly of Favolaschia claudopus CIRM-BRFM 2984 isolated from oak limbs.</title>
        <authorList>
            <person name="Navarro D."/>
            <person name="Drula E."/>
            <person name="Chaduli D."/>
            <person name="Cazenave R."/>
            <person name="Ahrendt S."/>
            <person name="Wang J."/>
            <person name="Lipzen A."/>
            <person name="Daum C."/>
            <person name="Barry K."/>
            <person name="Grigoriev I.V."/>
            <person name="Favel A."/>
            <person name="Rosso M.N."/>
            <person name="Martin F."/>
        </authorList>
    </citation>
    <scope>NUCLEOTIDE SEQUENCE [LARGE SCALE GENOMIC DNA]</scope>
    <source>
        <strain evidence="2 3">CIRM-BRFM 2984</strain>
    </source>
</reference>
<evidence type="ECO:0000256" key="1">
    <source>
        <dbReference type="SAM" id="MobiDB-lite"/>
    </source>
</evidence>
<comment type="caution">
    <text evidence="2">The sequence shown here is derived from an EMBL/GenBank/DDBJ whole genome shotgun (WGS) entry which is preliminary data.</text>
</comment>
<organism evidence="2 3">
    <name type="scientific">Favolaschia claudopus</name>
    <dbReference type="NCBI Taxonomy" id="2862362"/>
    <lineage>
        <taxon>Eukaryota</taxon>
        <taxon>Fungi</taxon>
        <taxon>Dikarya</taxon>
        <taxon>Basidiomycota</taxon>
        <taxon>Agaricomycotina</taxon>
        <taxon>Agaricomycetes</taxon>
        <taxon>Agaricomycetidae</taxon>
        <taxon>Agaricales</taxon>
        <taxon>Marasmiineae</taxon>
        <taxon>Mycenaceae</taxon>
        <taxon>Favolaschia</taxon>
    </lineage>
</organism>
<dbReference type="Proteomes" id="UP001362999">
    <property type="component" value="Unassembled WGS sequence"/>
</dbReference>